<dbReference type="GO" id="GO:0006351">
    <property type="term" value="P:DNA-templated transcription"/>
    <property type="evidence" value="ECO:0007669"/>
    <property type="project" value="TreeGrafter"/>
</dbReference>
<dbReference type="PROSITE" id="PS50931">
    <property type="entry name" value="HTH_LYSR"/>
    <property type="match status" value="1"/>
</dbReference>
<organism evidence="6">
    <name type="scientific">Frateuria sp. ANA-18</name>
    <dbReference type="NCBI Taxonomy" id="70412"/>
    <lineage>
        <taxon>Bacteria</taxon>
        <taxon>Pseudomonadati</taxon>
        <taxon>Pseudomonadota</taxon>
        <taxon>Gammaproteobacteria</taxon>
        <taxon>Lysobacterales</taxon>
        <taxon>Rhodanobacteraceae</taxon>
        <taxon>Frateuria</taxon>
    </lineage>
</organism>
<dbReference type="Gene3D" id="1.10.10.10">
    <property type="entry name" value="Winged helix-like DNA-binding domain superfamily/Winged helix DNA-binding domain"/>
    <property type="match status" value="1"/>
</dbReference>
<dbReference type="EMBL" id="AB089795">
    <property type="protein sequence ID" value="BAC82529.1"/>
    <property type="molecule type" value="Genomic_DNA"/>
</dbReference>
<evidence type="ECO:0000256" key="2">
    <source>
        <dbReference type="ARBA" id="ARBA00023015"/>
    </source>
</evidence>
<dbReference type="Gene3D" id="3.40.190.290">
    <property type="match status" value="1"/>
</dbReference>
<keyword evidence="2" id="KW-0805">Transcription regulation</keyword>
<dbReference type="InterPro" id="IPR005119">
    <property type="entry name" value="LysR_subst-bd"/>
</dbReference>
<evidence type="ECO:0000259" key="5">
    <source>
        <dbReference type="PROSITE" id="PS50931"/>
    </source>
</evidence>
<dbReference type="GO" id="GO:0043565">
    <property type="term" value="F:sequence-specific DNA binding"/>
    <property type="evidence" value="ECO:0007669"/>
    <property type="project" value="TreeGrafter"/>
</dbReference>
<dbReference type="Pfam" id="PF00126">
    <property type="entry name" value="HTH_1"/>
    <property type="match status" value="1"/>
</dbReference>
<gene>
    <name evidence="6" type="primary">tdnR</name>
</gene>
<keyword evidence="3" id="KW-0238">DNA-binding</keyword>
<reference evidence="6" key="3">
    <citation type="journal article" date="2003" name="Biosci. Biotechnol. Biochem.">
        <title>Cloning and functional analysis of aniline dioxygenase gene cluster, from Frateuria species ANA-18, that metabolizes aniline via an ortho-cleavage pathway of catechol.</title>
        <authorList>
            <person name="Murakami S."/>
            <person name="Hayashi T."/>
            <person name="Maeda T."/>
            <person name="Takenaka S."/>
            <person name="Aoki K."/>
        </authorList>
    </citation>
    <scope>NUCLEOTIDE SEQUENCE</scope>
    <source>
        <strain evidence="6">ANA-18</strain>
    </source>
</reference>
<reference evidence="6" key="1">
    <citation type="journal article" date="1999" name="Gene">
        <title>Cloning and sequence analysis of two catechol-degrading gene clusters from the aniline-assimilating bacterium Frateuria species ANA-18.</title>
        <authorList>
            <person name="Murakami S."/>
            <person name="Takashima A."/>
            <person name="Takemoto J."/>
            <person name="Takenaka S."/>
            <person name="Shinke R."/>
            <person name="Aoki K."/>
        </authorList>
    </citation>
    <scope>NUCLEOTIDE SEQUENCE</scope>
    <source>
        <strain evidence="6">ANA-18</strain>
    </source>
</reference>
<dbReference type="InterPro" id="IPR058163">
    <property type="entry name" value="LysR-type_TF_proteobact-type"/>
</dbReference>
<sequence length="312" mass="35406">MFLASTRHLRSIHLTRDGTHTPPWDLIRAFLALERHGSYEVAAELEGIDDSTLRRRIRLLEQQFGRTLFVRTDSGWRASADLHALVDAAQRMEEAARSFSQDHQIGAGVIRVSVMDVFAQRFSPVFTALSDKYPRLVFSITTEAHFVNLEQDQVDIAVRLARPDRTSNSLRVRKLGNVPIGAYASRGYLERVGANANNLGVEEHQLLVMNLQFFHQDHDFIYAHLDWSKFGLSGNIRIQADSFAPLALMCALGHGMALLPRFVAAEYPELVAHPSDTFVNTELWLVSRFDMHAAWQRDLADMLQVELARWAQ</sequence>
<proteinExistence type="inferred from homology"/>
<dbReference type="Pfam" id="PF03466">
    <property type="entry name" value="LysR_substrate"/>
    <property type="match status" value="1"/>
</dbReference>
<evidence type="ECO:0000256" key="3">
    <source>
        <dbReference type="ARBA" id="ARBA00023125"/>
    </source>
</evidence>
<keyword evidence="4" id="KW-0804">Transcription</keyword>
<protein>
    <submittedName>
        <fullName evidence="6">LysR-type regulator</fullName>
    </submittedName>
</protein>
<dbReference type="SUPFAM" id="SSF53850">
    <property type="entry name" value="Periplasmic binding protein-like II"/>
    <property type="match status" value="1"/>
</dbReference>
<reference evidence="6" key="2">
    <citation type="journal article" date="2001" name="Biosci. Biotechnol. Biochem.">
        <title>Regulation by two CatR proteins that differ in binding affinity to catB promoters expressing two cat gene clusters.</title>
        <authorList>
            <person name="Takashima A."/>
            <person name="Murakami S."/>
            <person name="Takenaka S."/>
            <person name="Aoki K."/>
        </authorList>
    </citation>
    <scope>NUCLEOTIDE SEQUENCE</scope>
    <source>
        <strain evidence="6">ANA-18</strain>
    </source>
</reference>
<evidence type="ECO:0000256" key="4">
    <source>
        <dbReference type="ARBA" id="ARBA00023163"/>
    </source>
</evidence>
<dbReference type="InterPro" id="IPR036390">
    <property type="entry name" value="WH_DNA-bd_sf"/>
</dbReference>
<dbReference type="SUPFAM" id="SSF46785">
    <property type="entry name" value="Winged helix' DNA-binding domain"/>
    <property type="match status" value="1"/>
</dbReference>
<evidence type="ECO:0000256" key="1">
    <source>
        <dbReference type="ARBA" id="ARBA00009437"/>
    </source>
</evidence>
<name>Q76KR3_9GAMM</name>
<dbReference type="PANTHER" id="PTHR30537">
    <property type="entry name" value="HTH-TYPE TRANSCRIPTIONAL REGULATOR"/>
    <property type="match status" value="1"/>
</dbReference>
<dbReference type="InterPro" id="IPR036388">
    <property type="entry name" value="WH-like_DNA-bd_sf"/>
</dbReference>
<dbReference type="InterPro" id="IPR000847">
    <property type="entry name" value="LysR_HTH_N"/>
</dbReference>
<feature type="domain" description="HTH lysR-type" evidence="5">
    <location>
        <begin position="22"/>
        <end position="79"/>
    </location>
</feature>
<accession>Q76KR3</accession>
<evidence type="ECO:0000313" key="6">
    <source>
        <dbReference type="EMBL" id="BAC82529.1"/>
    </source>
</evidence>
<dbReference type="AlphaFoldDB" id="Q76KR3"/>
<dbReference type="GO" id="GO:0003700">
    <property type="term" value="F:DNA-binding transcription factor activity"/>
    <property type="evidence" value="ECO:0007669"/>
    <property type="project" value="InterPro"/>
</dbReference>
<comment type="similarity">
    <text evidence="1">Belongs to the LysR transcriptional regulatory family.</text>
</comment>
<dbReference type="PANTHER" id="PTHR30537:SF3">
    <property type="entry name" value="TRANSCRIPTIONAL REGULATORY PROTEIN"/>
    <property type="match status" value="1"/>
</dbReference>